<keyword evidence="2" id="KW-1185">Reference proteome</keyword>
<dbReference type="Proteomes" id="UP000326198">
    <property type="component" value="Unassembled WGS sequence"/>
</dbReference>
<accession>A0A5N7B4Z0</accession>
<evidence type="ECO:0000313" key="1">
    <source>
        <dbReference type="EMBL" id="KAE8376228.1"/>
    </source>
</evidence>
<reference evidence="1 2" key="1">
    <citation type="submission" date="2019-04" db="EMBL/GenBank/DDBJ databases">
        <title>Friends and foes A comparative genomics studyof 23 Aspergillus species from section Flavi.</title>
        <authorList>
            <consortium name="DOE Joint Genome Institute"/>
            <person name="Kjaerbolling I."/>
            <person name="Vesth T."/>
            <person name="Frisvad J.C."/>
            <person name="Nybo J.L."/>
            <person name="Theobald S."/>
            <person name="Kildgaard S."/>
            <person name="Isbrandt T."/>
            <person name="Kuo A."/>
            <person name="Sato A."/>
            <person name="Lyhne E.K."/>
            <person name="Kogle M.E."/>
            <person name="Wiebenga A."/>
            <person name="Kun R.S."/>
            <person name="Lubbers R.J."/>
            <person name="Makela M.R."/>
            <person name="Barry K."/>
            <person name="Chovatia M."/>
            <person name="Clum A."/>
            <person name="Daum C."/>
            <person name="Haridas S."/>
            <person name="He G."/>
            <person name="LaButti K."/>
            <person name="Lipzen A."/>
            <person name="Mondo S."/>
            <person name="Riley R."/>
            <person name="Salamov A."/>
            <person name="Simmons B.A."/>
            <person name="Magnuson J.K."/>
            <person name="Henrissat B."/>
            <person name="Mortensen U.H."/>
            <person name="Larsen T.O."/>
            <person name="Devries R.P."/>
            <person name="Grigoriev I.V."/>
            <person name="Machida M."/>
            <person name="Baker S.E."/>
            <person name="Andersen M.R."/>
        </authorList>
    </citation>
    <scope>NUCLEOTIDE SEQUENCE [LARGE SCALE GENOMIC DNA]</scope>
    <source>
        <strain evidence="1 2">IBT 29228</strain>
    </source>
</reference>
<protein>
    <submittedName>
        <fullName evidence="1">Uncharacterized protein</fullName>
    </submittedName>
</protein>
<dbReference type="OrthoDB" id="4323953at2759"/>
<dbReference type="AlphaFoldDB" id="A0A5N7B4Z0"/>
<gene>
    <name evidence="1" type="ORF">BDV26DRAFT_294261</name>
</gene>
<evidence type="ECO:0000313" key="2">
    <source>
        <dbReference type="Proteomes" id="UP000326198"/>
    </source>
</evidence>
<dbReference type="EMBL" id="ML736244">
    <property type="protein sequence ID" value="KAE8376228.1"/>
    <property type="molecule type" value="Genomic_DNA"/>
</dbReference>
<dbReference type="CDD" id="cd00636">
    <property type="entry name" value="TroA-like"/>
    <property type="match status" value="1"/>
</dbReference>
<proteinExistence type="predicted"/>
<organism evidence="1 2">
    <name type="scientific">Aspergillus bertholletiae</name>
    <dbReference type="NCBI Taxonomy" id="1226010"/>
    <lineage>
        <taxon>Eukaryota</taxon>
        <taxon>Fungi</taxon>
        <taxon>Dikarya</taxon>
        <taxon>Ascomycota</taxon>
        <taxon>Pezizomycotina</taxon>
        <taxon>Eurotiomycetes</taxon>
        <taxon>Eurotiomycetidae</taxon>
        <taxon>Eurotiales</taxon>
        <taxon>Aspergillaceae</taxon>
        <taxon>Aspergillus</taxon>
        <taxon>Aspergillus subgen. Circumdati</taxon>
    </lineage>
</organism>
<name>A0A5N7B4Z0_9EURO</name>
<sequence length="322" mass="35639">MDQQIAPYIKFPPNDGQYVTKLPLSPDSIPNPTVAFEPAQDDDPRPLVFAWSPIREGYRKDGFVLLRHTSDGKPERVPVPNANETPPEIVNIKVQEAAAPGETYELVWPGMKTRLWDWGVLSDHVGSQLEANPAQPDLIITGGTHVIFTYEQIESPGAPVLSVEFSGPDSIVPGGDHSASWHVHYHGSPTDRPITFRNHVFWEEIRRYHLEDDLWEPEEGGCLRAFLNDPNITVNVTEEEGFTTLKPGNVVVTHGEFGILFMAGKMGMHGVIGLKVVPSFLEGRVNEPADNGGRPQLVVPASNAIEFRTVKKQNESCRITGN</sequence>